<dbReference type="PANTHER" id="PTHR45138">
    <property type="entry name" value="REGULATORY COMPONENTS OF SENSORY TRANSDUCTION SYSTEM"/>
    <property type="match status" value="1"/>
</dbReference>
<feature type="domain" description="GGDEF" evidence="3">
    <location>
        <begin position="58"/>
        <end position="191"/>
    </location>
</feature>
<dbReference type="NCBIfam" id="TIGR00254">
    <property type="entry name" value="GGDEF"/>
    <property type="match status" value="1"/>
</dbReference>
<dbReference type="Proteomes" id="UP000267400">
    <property type="component" value="Unassembled WGS sequence"/>
</dbReference>
<dbReference type="GO" id="GO:0052621">
    <property type="term" value="F:diguanylate cyclase activity"/>
    <property type="evidence" value="ECO:0007669"/>
    <property type="project" value="UniProtKB-EC"/>
</dbReference>
<comment type="caution">
    <text evidence="4">The sequence shown here is derived from an EMBL/GenBank/DDBJ whole genome shotgun (WGS) entry which is preliminary data.</text>
</comment>
<dbReference type="InterPro" id="IPR000160">
    <property type="entry name" value="GGDEF_dom"/>
</dbReference>
<dbReference type="OrthoDB" id="9759607at2"/>
<dbReference type="PANTHER" id="PTHR45138:SF9">
    <property type="entry name" value="DIGUANYLATE CYCLASE DGCM-RELATED"/>
    <property type="match status" value="1"/>
</dbReference>
<name>A0A3S0HSQ9_9GAMM</name>
<evidence type="ECO:0000259" key="3">
    <source>
        <dbReference type="PROSITE" id="PS50887"/>
    </source>
</evidence>
<organism evidence="4 5">
    <name type="scientific">Halomonas nitroreducens</name>
    <dbReference type="NCBI Taxonomy" id="447425"/>
    <lineage>
        <taxon>Bacteria</taxon>
        <taxon>Pseudomonadati</taxon>
        <taxon>Pseudomonadota</taxon>
        <taxon>Gammaproteobacteria</taxon>
        <taxon>Oceanospirillales</taxon>
        <taxon>Halomonadaceae</taxon>
        <taxon>Halomonas</taxon>
    </lineage>
</organism>
<dbReference type="Pfam" id="PF00990">
    <property type="entry name" value="GGDEF"/>
    <property type="match status" value="1"/>
</dbReference>
<evidence type="ECO:0000313" key="5">
    <source>
        <dbReference type="Proteomes" id="UP000267400"/>
    </source>
</evidence>
<dbReference type="InterPro" id="IPR050469">
    <property type="entry name" value="Diguanylate_Cyclase"/>
</dbReference>
<gene>
    <name evidence="4" type="ORF">EKG36_12435</name>
</gene>
<dbReference type="AlphaFoldDB" id="A0A3S0HSQ9"/>
<keyword evidence="5" id="KW-1185">Reference proteome</keyword>
<reference evidence="4 5" key="1">
    <citation type="submission" date="2018-12" db="EMBL/GenBank/DDBJ databases">
        <authorList>
            <person name="Yu L."/>
        </authorList>
    </citation>
    <scope>NUCLEOTIDE SEQUENCE [LARGE SCALE GENOMIC DNA]</scope>
    <source>
        <strain evidence="4 5">11S</strain>
    </source>
</reference>
<dbReference type="SUPFAM" id="SSF55073">
    <property type="entry name" value="Nucleotide cyclase"/>
    <property type="match status" value="1"/>
</dbReference>
<dbReference type="SMART" id="SM00267">
    <property type="entry name" value="GGDEF"/>
    <property type="match status" value="1"/>
</dbReference>
<accession>A0A3S0HSQ9</accession>
<dbReference type="Gene3D" id="3.30.70.270">
    <property type="match status" value="1"/>
</dbReference>
<sequence>MVIMLIQIPKARTSQPSGEIRRDSLARFFLGPLAGVANRRKFLTQFEVARGRLRSQRQAYALLIADVDHCKAINDSFGHQAGNLALSLLSNRLDSCVRNGDSIGRIGGEKFAILLADCDPKAAAERAESIKDRVATAPLGLGDLQIPVTISIGGVAIADPRCSFNDAYSQATRRLYRAKQAGRNRVQMEDPSVADED</sequence>
<dbReference type="CDD" id="cd01949">
    <property type="entry name" value="GGDEF"/>
    <property type="match status" value="1"/>
</dbReference>
<dbReference type="EMBL" id="RXNS01000011">
    <property type="protein sequence ID" value="RTR02399.1"/>
    <property type="molecule type" value="Genomic_DNA"/>
</dbReference>
<evidence type="ECO:0000313" key="4">
    <source>
        <dbReference type="EMBL" id="RTR02399.1"/>
    </source>
</evidence>
<evidence type="ECO:0000256" key="1">
    <source>
        <dbReference type="ARBA" id="ARBA00012528"/>
    </source>
</evidence>
<protein>
    <recommendedName>
        <fullName evidence="1">diguanylate cyclase</fullName>
        <ecNumber evidence="1">2.7.7.65</ecNumber>
    </recommendedName>
</protein>
<dbReference type="RefSeq" id="WP_126484529.1">
    <property type="nucleotide sequence ID" value="NZ_RXNS01000011.1"/>
</dbReference>
<evidence type="ECO:0000256" key="2">
    <source>
        <dbReference type="ARBA" id="ARBA00034247"/>
    </source>
</evidence>
<proteinExistence type="predicted"/>
<dbReference type="InterPro" id="IPR029787">
    <property type="entry name" value="Nucleotide_cyclase"/>
</dbReference>
<dbReference type="InterPro" id="IPR043128">
    <property type="entry name" value="Rev_trsase/Diguanyl_cyclase"/>
</dbReference>
<dbReference type="PROSITE" id="PS50887">
    <property type="entry name" value="GGDEF"/>
    <property type="match status" value="1"/>
</dbReference>
<dbReference type="EC" id="2.7.7.65" evidence="1"/>
<comment type="catalytic activity">
    <reaction evidence="2">
        <text>2 GTP = 3',3'-c-di-GMP + 2 diphosphate</text>
        <dbReference type="Rhea" id="RHEA:24898"/>
        <dbReference type="ChEBI" id="CHEBI:33019"/>
        <dbReference type="ChEBI" id="CHEBI:37565"/>
        <dbReference type="ChEBI" id="CHEBI:58805"/>
        <dbReference type="EC" id="2.7.7.65"/>
    </reaction>
</comment>